<dbReference type="PROSITE" id="PS51257">
    <property type="entry name" value="PROKAR_LIPOPROTEIN"/>
    <property type="match status" value="1"/>
</dbReference>
<dbReference type="AlphaFoldDB" id="A0A5B8A5Y3"/>
<organism evidence="2 3">
    <name type="scientific">Hymenobacter jejuensis</name>
    <dbReference type="NCBI Taxonomy" id="2502781"/>
    <lineage>
        <taxon>Bacteria</taxon>
        <taxon>Pseudomonadati</taxon>
        <taxon>Bacteroidota</taxon>
        <taxon>Cytophagia</taxon>
        <taxon>Cytophagales</taxon>
        <taxon>Hymenobacteraceae</taxon>
        <taxon>Hymenobacter</taxon>
    </lineage>
</organism>
<dbReference type="RefSeq" id="WP_139517286.1">
    <property type="nucleotide sequence ID" value="NZ_CP040896.1"/>
</dbReference>
<dbReference type="EMBL" id="CP040896">
    <property type="protein sequence ID" value="QDA62055.1"/>
    <property type="molecule type" value="Genomic_DNA"/>
</dbReference>
<keyword evidence="1" id="KW-0732">Signal</keyword>
<gene>
    <name evidence="2" type="ORF">FHG12_18970</name>
</gene>
<accession>A0A5B8A5Y3</accession>
<feature type="chain" id="PRO_5022834449" evidence="1">
    <location>
        <begin position="22"/>
        <end position="530"/>
    </location>
</feature>
<dbReference type="OrthoDB" id="333971at2"/>
<feature type="signal peptide" evidence="1">
    <location>
        <begin position="1"/>
        <end position="21"/>
    </location>
</feature>
<name>A0A5B8A5Y3_9BACT</name>
<sequence>MPHRYLSCSLLLLLASGCARKAFFQTDARLSDGPAAPTDSARVVAGRHYLHGRLYNVFMGAHYRSVWASPVVVPTFNPQTAVAGGVEAGKMGGGFQSTSMTLDGHNGRAYALRTLDKDPYKTLPKIFQKTFVLNVVRDATSAANPYAAFVVPPLAEAAGVFHTNPRLYYISPKETALGPHSERFRGKVVMLEEKYNGPANLTPAFGKATDLKDTEDMLRKRYTDPTHQVDQLAFARARLLDIWLGDWDRHEGQWQWAVYEQAGGRTQYRPIPKDRDQVFYRFDDGLIPWLASRKWGVRKFRTFKPEYEDIAGLVRNARFIDARALSEVTSQQFQQLATDLQQRLTDHVIEKAVRRMPPSVYALEGARTIKALKKRRSNLPGAAHTFYRLLAECVTVVGTDANEHFVVERLSDSTTQVSMYRIPDESEKAPADTLLYRRLFRTNETKRLVLHGLDGKDVFEVRGNVKRGIRTDIYGGPNEDTVLDTSHVRGWSKKTRYYDTNRGNELTKGSETKDKTEKGVLMHAYDREGY</sequence>
<proteinExistence type="predicted"/>
<dbReference type="Proteomes" id="UP000305398">
    <property type="component" value="Chromosome"/>
</dbReference>
<keyword evidence="3" id="KW-1185">Reference proteome</keyword>
<reference evidence="2 3" key="1">
    <citation type="submission" date="2019-06" db="EMBL/GenBank/DDBJ databases">
        <authorList>
            <person name="Srinivasan S."/>
        </authorList>
    </citation>
    <scope>NUCLEOTIDE SEQUENCE [LARGE SCALE GENOMIC DNA]</scope>
    <source>
        <strain evidence="2 3">17J68-5</strain>
    </source>
</reference>
<dbReference type="KEGG" id="hyj:FHG12_18970"/>
<evidence type="ECO:0000313" key="2">
    <source>
        <dbReference type="EMBL" id="QDA62055.1"/>
    </source>
</evidence>
<protein>
    <submittedName>
        <fullName evidence="2">Uncharacterized protein</fullName>
    </submittedName>
</protein>
<evidence type="ECO:0000313" key="3">
    <source>
        <dbReference type="Proteomes" id="UP000305398"/>
    </source>
</evidence>
<evidence type="ECO:0000256" key="1">
    <source>
        <dbReference type="SAM" id="SignalP"/>
    </source>
</evidence>